<evidence type="ECO:0000313" key="2">
    <source>
        <dbReference type="Proteomes" id="UP000233556"/>
    </source>
</evidence>
<accession>A0A2I0U5X0</accession>
<keyword evidence="2" id="KW-1185">Reference proteome</keyword>
<proteinExistence type="predicted"/>
<protein>
    <submittedName>
        <fullName evidence="1">Uncharacterized protein</fullName>
    </submittedName>
</protein>
<sequence>MTSLDLLVTLFLVHPRMPLAFLASRARCWLMVILLSTRTPRSFFHRAVLQRVSPQPVLVHGVIPPQVQHPTLARVEFHQIPLCPALQPVQFSLYGSTAFWCVSHTSQFCTISKLAEGTLHPFIQVIDGYIEEDWTQAL</sequence>
<evidence type="ECO:0000313" key="1">
    <source>
        <dbReference type="EMBL" id="PKU41419.1"/>
    </source>
</evidence>
<dbReference type="Proteomes" id="UP000233556">
    <property type="component" value="Unassembled WGS sequence"/>
</dbReference>
<dbReference type="OrthoDB" id="421121at2759"/>
<dbReference type="EMBL" id="KZ506120">
    <property type="protein sequence ID" value="PKU41419.1"/>
    <property type="molecule type" value="Genomic_DNA"/>
</dbReference>
<dbReference type="AlphaFoldDB" id="A0A2I0U5X0"/>
<gene>
    <name evidence="1" type="ORF">llap_8284</name>
</gene>
<reference evidence="2" key="1">
    <citation type="submission" date="2017-11" db="EMBL/GenBank/DDBJ databases">
        <authorList>
            <person name="Lima N.C."/>
            <person name="Parody-Merino A.M."/>
            <person name="Battley P.F."/>
            <person name="Fidler A.E."/>
            <person name="Prosdocimi F."/>
        </authorList>
    </citation>
    <scope>NUCLEOTIDE SEQUENCE [LARGE SCALE GENOMIC DNA]</scope>
</reference>
<organism evidence="1 2">
    <name type="scientific">Limosa lapponica baueri</name>
    <dbReference type="NCBI Taxonomy" id="1758121"/>
    <lineage>
        <taxon>Eukaryota</taxon>
        <taxon>Metazoa</taxon>
        <taxon>Chordata</taxon>
        <taxon>Craniata</taxon>
        <taxon>Vertebrata</taxon>
        <taxon>Euteleostomi</taxon>
        <taxon>Archelosauria</taxon>
        <taxon>Archosauria</taxon>
        <taxon>Dinosauria</taxon>
        <taxon>Saurischia</taxon>
        <taxon>Theropoda</taxon>
        <taxon>Coelurosauria</taxon>
        <taxon>Aves</taxon>
        <taxon>Neognathae</taxon>
        <taxon>Neoaves</taxon>
        <taxon>Charadriiformes</taxon>
        <taxon>Scolopacidae</taxon>
        <taxon>Limosa</taxon>
    </lineage>
</organism>
<name>A0A2I0U5X0_LIMLA</name>
<reference evidence="2" key="2">
    <citation type="submission" date="2017-12" db="EMBL/GenBank/DDBJ databases">
        <title>Genome sequence of the Bar-tailed Godwit (Limosa lapponica baueri).</title>
        <authorList>
            <person name="Lima N.C.B."/>
            <person name="Parody-Merino A.M."/>
            <person name="Battley P.F."/>
            <person name="Fidler A.E."/>
            <person name="Prosdocimi F."/>
        </authorList>
    </citation>
    <scope>NUCLEOTIDE SEQUENCE [LARGE SCALE GENOMIC DNA]</scope>
</reference>